<evidence type="ECO:0000256" key="2">
    <source>
        <dbReference type="ARBA" id="ARBA00022692"/>
    </source>
</evidence>
<organism evidence="7 8">
    <name type="scientific">Pontibacter toksunensis</name>
    <dbReference type="NCBI Taxonomy" id="1332631"/>
    <lineage>
        <taxon>Bacteria</taxon>
        <taxon>Pseudomonadati</taxon>
        <taxon>Bacteroidota</taxon>
        <taxon>Cytophagia</taxon>
        <taxon>Cytophagales</taxon>
        <taxon>Hymenobacteraceae</taxon>
        <taxon>Pontibacter</taxon>
    </lineage>
</organism>
<dbReference type="InterPro" id="IPR051533">
    <property type="entry name" value="WaaL-like"/>
</dbReference>
<evidence type="ECO:0000256" key="1">
    <source>
        <dbReference type="ARBA" id="ARBA00004141"/>
    </source>
</evidence>
<reference evidence="8" key="1">
    <citation type="journal article" date="2019" name="Int. J. Syst. Evol. Microbiol.">
        <title>The Global Catalogue of Microorganisms (GCM) 10K type strain sequencing project: providing services to taxonomists for standard genome sequencing and annotation.</title>
        <authorList>
            <consortium name="The Broad Institute Genomics Platform"/>
            <consortium name="The Broad Institute Genome Sequencing Center for Infectious Disease"/>
            <person name="Wu L."/>
            <person name="Ma J."/>
        </authorList>
    </citation>
    <scope>NUCLEOTIDE SEQUENCE [LARGE SCALE GENOMIC DNA]</scope>
    <source>
        <strain evidence="8">KCTC 23984</strain>
    </source>
</reference>
<feature type="transmembrane region" description="Helical" evidence="5">
    <location>
        <begin position="227"/>
        <end position="244"/>
    </location>
</feature>
<feature type="transmembrane region" description="Helical" evidence="5">
    <location>
        <begin position="203"/>
        <end position="221"/>
    </location>
</feature>
<evidence type="ECO:0000313" key="8">
    <source>
        <dbReference type="Proteomes" id="UP001597641"/>
    </source>
</evidence>
<keyword evidence="2 5" id="KW-0812">Transmembrane</keyword>
<keyword evidence="3 5" id="KW-1133">Transmembrane helix</keyword>
<gene>
    <name evidence="7" type="ORF">ACFS7Z_00535</name>
</gene>
<dbReference type="EMBL" id="JBHUOX010000001">
    <property type="protein sequence ID" value="MFD2998830.1"/>
    <property type="molecule type" value="Genomic_DNA"/>
</dbReference>
<keyword evidence="8" id="KW-1185">Reference proteome</keyword>
<accession>A0ABW6BLW2</accession>
<evidence type="ECO:0000256" key="3">
    <source>
        <dbReference type="ARBA" id="ARBA00022989"/>
    </source>
</evidence>
<comment type="caution">
    <text evidence="7">The sequence shown here is derived from an EMBL/GenBank/DDBJ whole genome shotgun (WGS) entry which is preliminary data.</text>
</comment>
<feature type="transmembrane region" description="Helical" evidence="5">
    <location>
        <begin position="30"/>
        <end position="61"/>
    </location>
</feature>
<feature type="transmembrane region" description="Helical" evidence="5">
    <location>
        <begin position="170"/>
        <end position="191"/>
    </location>
</feature>
<evidence type="ECO:0000256" key="4">
    <source>
        <dbReference type="ARBA" id="ARBA00023136"/>
    </source>
</evidence>
<dbReference type="InterPro" id="IPR007016">
    <property type="entry name" value="O-antigen_ligase-rel_domated"/>
</dbReference>
<dbReference type="GO" id="GO:0016874">
    <property type="term" value="F:ligase activity"/>
    <property type="evidence" value="ECO:0007669"/>
    <property type="project" value="UniProtKB-KW"/>
</dbReference>
<protein>
    <submittedName>
        <fullName evidence="7">O-antigen ligase family protein</fullName>
    </submittedName>
</protein>
<dbReference type="Proteomes" id="UP001597641">
    <property type="component" value="Unassembled WGS sequence"/>
</dbReference>
<evidence type="ECO:0000259" key="6">
    <source>
        <dbReference type="Pfam" id="PF04932"/>
    </source>
</evidence>
<dbReference type="PANTHER" id="PTHR37422">
    <property type="entry name" value="TEICHURONIC ACID BIOSYNTHESIS PROTEIN TUAE"/>
    <property type="match status" value="1"/>
</dbReference>
<proteinExistence type="predicted"/>
<evidence type="ECO:0000313" key="7">
    <source>
        <dbReference type="EMBL" id="MFD2998830.1"/>
    </source>
</evidence>
<dbReference type="Pfam" id="PF04932">
    <property type="entry name" value="Wzy_C"/>
    <property type="match status" value="1"/>
</dbReference>
<name>A0ABW6BLW2_9BACT</name>
<keyword evidence="7" id="KW-0436">Ligase</keyword>
<comment type="subcellular location">
    <subcellularLocation>
        <location evidence="1">Membrane</location>
        <topology evidence="1">Multi-pass membrane protein</topology>
    </subcellularLocation>
</comment>
<feature type="transmembrane region" description="Helical" evidence="5">
    <location>
        <begin position="68"/>
        <end position="91"/>
    </location>
</feature>
<evidence type="ECO:0000256" key="5">
    <source>
        <dbReference type="SAM" id="Phobius"/>
    </source>
</evidence>
<feature type="domain" description="O-antigen ligase-related" evidence="6">
    <location>
        <begin position="31"/>
        <end position="185"/>
    </location>
</feature>
<sequence length="257" mass="29347">MYLLLAVCILLEQILQPSFLLNRRRMSLQLFLFIFLSISIFFLASRIAIVLYIVILPLLLLKHVWHRLSWYSIVAGCATVVLIFFAIVNYVPVVKHRFANDINLAGKAYESDNPGTGMMMRLVFWRTAIEVIEQNPLFGVGTGDGQDALDIHYEERNLNSLLGYNPHNQYLHTGVMLGLIGTFYLLLTLLLPSIVAFRRGDTIYQIFLLIISVSFLTESVLQGNKGIVFYALFNALYFFYYSPYEVSGMKKGASKDY</sequence>
<dbReference type="PANTHER" id="PTHR37422:SF13">
    <property type="entry name" value="LIPOPOLYSACCHARIDE BIOSYNTHESIS PROTEIN PA4999-RELATED"/>
    <property type="match status" value="1"/>
</dbReference>
<keyword evidence="4 5" id="KW-0472">Membrane</keyword>